<dbReference type="PANTHER" id="PTHR11188">
    <property type="entry name" value="ARRESTIN DOMAIN CONTAINING PROTEIN"/>
    <property type="match status" value="1"/>
</dbReference>
<comment type="caution">
    <text evidence="4">The sequence shown here is derived from an EMBL/GenBank/DDBJ whole genome shotgun (WGS) entry which is preliminary data.</text>
</comment>
<evidence type="ECO:0000256" key="1">
    <source>
        <dbReference type="ARBA" id="ARBA00037950"/>
    </source>
</evidence>
<feature type="region of interest" description="Disordered" evidence="2">
    <location>
        <begin position="639"/>
        <end position="671"/>
    </location>
</feature>
<dbReference type="OrthoDB" id="7785529at2759"/>
<feature type="region of interest" description="Disordered" evidence="2">
    <location>
        <begin position="532"/>
        <end position="572"/>
    </location>
</feature>
<feature type="compositionally biased region" description="Low complexity" evidence="2">
    <location>
        <begin position="51"/>
        <end position="75"/>
    </location>
</feature>
<feature type="region of interest" description="Disordered" evidence="2">
    <location>
        <begin position="1"/>
        <end position="171"/>
    </location>
</feature>
<evidence type="ECO:0000313" key="5">
    <source>
        <dbReference type="Proteomes" id="UP000754883"/>
    </source>
</evidence>
<dbReference type="Gene3D" id="2.60.40.640">
    <property type="match status" value="2"/>
</dbReference>
<feature type="compositionally biased region" description="Polar residues" evidence="2">
    <location>
        <begin position="706"/>
        <end position="716"/>
    </location>
</feature>
<keyword evidence="5" id="KW-1185">Reference proteome</keyword>
<feature type="compositionally biased region" description="Basic and acidic residues" evidence="2">
    <location>
        <begin position="890"/>
        <end position="902"/>
    </location>
</feature>
<reference evidence="4" key="1">
    <citation type="submission" date="2021-10" db="EMBL/GenBank/DDBJ databases">
        <authorList>
            <person name="Piombo E."/>
        </authorList>
    </citation>
    <scope>NUCLEOTIDE SEQUENCE</scope>
</reference>
<gene>
    <name evidence="4" type="ORF">CBYS24578_00000140</name>
</gene>
<feature type="compositionally biased region" description="Basic and acidic residues" evidence="2">
    <location>
        <begin position="540"/>
        <end position="555"/>
    </location>
</feature>
<evidence type="ECO:0000313" key="4">
    <source>
        <dbReference type="EMBL" id="CAG9970821.1"/>
    </source>
</evidence>
<name>A0A9N9XVH2_9HYPO</name>
<dbReference type="EMBL" id="CABFNO020001240">
    <property type="protein sequence ID" value="CAG9970821.1"/>
    <property type="molecule type" value="Genomic_DNA"/>
</dbReference>
<dbReference type="InterPro" id="IPR014752">
    <property type="entry name" value="Arrestin-like_C"/>
</dbReference>
<feature type="compositionally biased region" description="Basic and acidic residues" evidence="2">
    <location>
        <begin position="809"/>
        <end position="821"/>
    </location>
</feature>
<dbReference type="GO" id="GO:0031625">
    <property type="term" value="F:ubiquitin protein ligase binding"/>
    <property type="evidence" value="ECO:0007669"/>
    <property type="project" value="TreeGrafter"/>
</dbReference>
<feature type="compositionally biased region" description="Polar residues" evidence="2">
    <location>
        <begin position="121"/>
        <end position="135"/>
    </location>
</feature>
<feature type="compositionally biased region" description="Low complexity" evidence="2">
    <location>
        <begin position="1"/>
        <end position="16"/>
    </location>
</feature>
<dbReference type="InterPro" id="IPR011021">
    <property type="entry name" value="Arrestin-like_N"/>
</dbReference>
<feature type="domain" description="Arrestin C-terminal-like" evidence="3">
    <location>
        <begin position="478"/>
        <end position="653"/>
    </location>
</feature>
<comment type="similarity">
    <text evidence="1">Belongs to the arrestin family. PalF/RIM8 subfamily.</text>
</comment>
<dbReference type="Pfam" id="PF02752">
    <property type="entry name" value="Arrestin_C"/>
    <property type="match status" value="1"/>
</dbReference>
<dbReference type="SMART" id="SM01017">
    <property type="entry name" value="Arrestin_C"/>
    <property type="match status" value="1"/>
</dbReference>
<dbReference type="GO" id="GO:0030674">
    <property type="term" value="F:protein-macromolecule adaptor activity"/>
    <property type="evidence" value="ECO:0007669"/>
    <property type="project" value="TreeGrafter"/>
</dbReference>
<dbReference type="InterPro" id="IPR011022">
    <property type="entry name" value="Arrestin_C-like"/>
</dbReference>
<feature type="compositionally biased region" description="Low complexity" evidence="2">
    <location>
        <begin position="26"/>
        <end position="38"/>
    </location>
</feature>
<dbReference type="AlphaFoldDB" id="A0A9N9XVH2"/>
<dbReference type="GO" id="GO:0070086">
    <property type="term" value="P:ubiquitin-dependent endocytosis"/>
    <property type="evidence" value="ECO:0007669"/>
    <property type="project" value="TreeGrafter"/>
</dbReference>
<feature type="compositionally biased region" description="Low complexity" evidence="2">
    <location>
        <begin position="136"/>
        <end position="153"/>
    </location>
</feature>
<dbReference type="PANTHER" id="PTHR11188:SF161">
    <property type="entry name" value="PH-RESPONSE REGULATOR PROTEIN PALF_RIM8"/>
    <property type="match status" value="1"/>
</dbReference>
<feature type="compositionally biased region" description="Basic and acidic residues" evidence="2">
    <location>
        <begin position="913"/>
        <end position="926"/>
    </location>
</feature>
<dbReference type="Pfam" id="PF00339">
    <property type="entry name" value="Arrestin_N"/>
    <property type="match status" value="1"/>
</dbReference>
<sequence>MAPSPALPSSSSTPQAHASVESRRTAPSQQQRRASPPSSATPPPIADHADTSATATSASSAHPTTIATPTPSAIAGGQHHRQQRQRSISLATSPMPSATPSGMNGRSVPSTLSFAVPNTPRPSTAQPSGANNNHASSTGNSSPSTPNSSSSSPRADPQAAPSTEKPISSKRFSSIPRFSSLSSRFSLPITLRSRKNHVADFHIQPQEPHKKYTAGENVRGSVILVIVKPIRITHLTVSLNGFARVLKEPAVSASPHALLPSGGSETPRYHGHGFASIFQDEQVLSGDGRLEPGKYEFGFNLVFPERGLPSSIDSSSAPDLNYRGKILGENGLTWQQFERGSISYLIMATLTRPTSMAATTSCDRKVTLVEKVDIGLLAPPRPKTIFLEPISKRVKRRKSFAPEKVVQATTQEVANDIASEVGSVAPSTTAEDLNRDRGLDQSDIRSEISGESGRSASTGGLSRAELAQVATANQQVVDDKTITATVELLRGGCLPGDTVPVRVTVQHIKRMKSMAGVIVTLFRQGRIDSAPPPELFSAELSKEDRKRADKNESFPKSRTGLGGLSMSSSGSKSIFRKDLDQNSAPLIIHPATLQTSVTVSVKIPDDSFPTIKGAPGNMIGFKYQVEVIVDLGGKLTNQLQGNRSSSRVGQSNGWFENGNTYGPRHGSSTIIDTSPLRREKGVVSMTIETIVGTVDSSRGRGKPRTQRQMSPSSGIAQSDEDEAYYTEHSQPDENHWISPSPFVGGYPQNTNFAPQAGNQPYYGAPPPTHPQQPHGPTAPSQPYPYSVNGETNGVGHVPAPDYIPSPQVPDERNMSEKERIQLAENRLLPSQPPAAGPSSPPDNEEENIYDADETPRLPHVTPSFPNRDAEDGPSAPTEGDLQPLSPSDPSQDKQEIERERLLAEASAPQIPEDMQRPDSTSRRDMAPDAEPSAPMITEEDEYRGYGVGAGPSRARDHRLHNEQLPAYER</sequence>
<feature type="compositionally biased region" description="Pro residues" evidence="2">
    <location>
        <begin position="830"/>
        <end position="840"/>
    </location>
</feature>
<dbReference type="GO" id="GO:0005886">
    <property type="term" value="C:plasma membrane"/>
    <property type="evidence" value="ECO:0007669"/>
    <property type="project" value="TreeGrafter"/>
</dbReference>
<feature type="compositionally biased region" description="Polar residues" evidence="2">
    <location>
        <begin position="87"/>
        <end position="113"/>
    </location>
</feature>
<dbReference type="GO" id="GO:0005829">
    <property type="term" value="C:cytosol"/>
    <property type="evidence" value="ECO:0007669"/>
    <property type="project" value="TreeGrafter"/>
</dbReference>
<accession>A0A9N9XVH2</accession>
<protein>
    <recommendedName>
        <fullName evidence="3">Arrestin C-terminal-like domain-containing protein</fullName>
    </recommendedName>
</protein>
<evidence type="ECO:0000259" key="3">
    <source>
        <dbReference type="SMART" id="SM01017"/>
    </source>
</evidence>
<evidence type="ECO:0000256" key="2">
    <source>
        <dbReference type="SAM" id="MobiDB-lite"/>
    </source>
</evidence>
<feature type="compositionally biased region" description="Basic and acidic residues" evidence="2">
    <location>
        <begin position="432"/>
        <end position="448"/>
    </location>
</feature>
<feature type="region of interest" description="Disordered" evidence="2">
    <location>
        <begin position="417"/>
        <end position="461"/>
    </location>
</feature>
<feature type="compositionally biased region" description="Polar residues" evidence="2">
    <location>
        <begin position="747"/>
        <end position="758"/>
    </location>
</feature>
<organism evidence="4 5">
    <name type="scientific">Clonostachys byssicola</name>
    <dbReference type="NCBI Taxonomy" id="160290"/>
    <lineage>
        <taxon>Eukaryota</taxon>
        <taxon>Fungi</taxon>
        <taxon>Dikarya</taxon>
        <taxon>Ascomycota</taxon>
        <taxon>Pezizomycotina</taxon>
        <taxon>Sordariomycetes</taxon>
        <taxon>Hypocreomycetidae</taxon>
        <taxon>Hypocreales</taxon>
        <taxon>Bionectriaceae</taxon>
        <taxon>Clonostachys</taxon>
    </lineage>
</organism>
<proteinExistence type="inferred from homology"/>
<dbReference type="InterPro" id="IPR050357">
    <property type="entry name" value="Arrestin_domain-protein"/>
</dbReference>
<dbReference type="Proteomes" id="UP000754883">
    <property type="component" value="Unassembled WGS sequence"/>
</dbReference>
<feature type="compositionally biased region" description="Acidic residues" evidence="2">
    <location>
        <begin position="842"/>
        <end position="852"/>
    </location>
</feature>
<feature type="region of interest" description="Disordered" evidence="2">
    <location>
        <begin position="693"/>
        <end position="969"/>
    </location>
</feature>